<evidence type="ECO:0000313" key="2">
    <source>
        <dbReference type="EnsemblMetazoa" id="Aqu2.1.40873_001"/>
    </source>
</evidence>
<protein>
    <submittedName>
        <fullName evidence="2">Uncharacterized protein</fullName>
    </submittedName>
</protein>
<dbReference type="EnsemblMetazoa" id="XM_020008745.1">
    <property type="protein sequence ID" value="XP_019864304.1"/>
    <property type="gene ID" value="LOC109593733"/>
</dbReference>
<dbReference type="KEGG" id="aqu:109593733"/>
<gene>
    <name evidence="2" type="primary">109593733</name>
</gene>
<feature type="compositionally biased region" description="Polar residues" evidence="1">
    <location>
        <begin position="223"/>
        <end position="234"/>
    </location>
</feature>
<name>A0A1X7VNA1_AMPQE</name>
<dbReference type="AlphaFoldDB" id="A0A1X7VNA1"/>
<evidence type="ECO:0000256" key="1">
    <source>
        <dbReference type="SAM" id="MobiDB-lite"/>
    </source>
</evidence>
<organism evidence="2">
    <name type="scientific">Amphimedon queenslandica</name>
    <name type="common">Sponge</name>
    <dbReference type="NCBI Taxonomy" id="400682"/>
    <lineage>
        <taxon>Eukaryota</taxon>
        <taxon>Metazoa</taxon>
        <taxon>Porifera</taxon>
        <taxon>Demospongiae</taxon>
        <taxon>Heteroscleromorpha</taxon>
        <taxon>Haplosclerida</taxon>
        <taxon>Niphatidae</taxon>
        <taxon>Amphimedon</taxon>
    </lineage>
</organism>
<dbReference type="Proteomes" id="UP000007879">
    <property type="component" value="Unassembled WGS sequence"/>
</dbReference>
<accession>A0A1X7VNA1</accession>
<evidence type="ECO:0000313" key="3">
    <source>
        <dbReference type="Proteomes" id="UP000007879"/>
    </source>
</evidence>
<sequence length="544" mass="61701">MATQIEAKERESSYESYITNEWIQLEKVRKGSDEEEPMEGVQFSVQSLSQCLHMVEAEEMMSSNYRIKTTASLGRKEGSYRIERKRKAPTPGNDYSKRPLTEAAIAEVKEASRIVDVIKNDSLAWCGIRAGSVRDMTIDTRSGVITCPSTTVMHSPSKEHEVVPLPQVSTSSDAMSTEDKSALSNCPRDIAVAWNDPEGQLSPPSLTTNIPGVSNEYRKRTSAHFSSEIFPQNNTTKTSKKHKTKQETDIDQEFARCIDFNTSQTSLHIQKNTTPSTTSFHNKKEHSKNIEDMPSTGTITIEPVNDSTPLLSDGAFTWWNIDPMVESITIKEIPKCQYPSDLFNNTSRYGTVKISLSIKSILECYERHYKNMDETDEDKEASDEDGGKRKILFKNGGTLGYKHETCYIIIVCMTGRDGSDPLPQFTNLPGADISSGIQLHINCPYSMINGETVRWDHYKFAFHFPKEKDVEPTFQLNPKDIELSFVKHSIYRRAGTGKPVPVPWCTNYYKCTDYHLSRTEMKRKKEKVQEKLKEDKARAINNNY</sequence>
<feature type="region of interest" description="Disordered" evidence="1">
    <location>
        <begin position="272"/>
        <end position="296"/>
    </location>
</feature>
<reference evidence="2" key="2">
    <citation type="submission" date="2017-05" db="UniProtKB">
        <authorList>
            <consortium name="EnsemblMetazoa"/>
        </authorList>
    </citation>
    <scope>IDENTIFICATION</scope>
</reference>
<dbReference type="InParanoid" id="A0A1X7VNA1"/>
<keyword evidence="3" id="KW-1185">Reference proteome</keyword>
<dbReference type="EnsemblMetazoa" id="Aqu2.1.40873_001">
    <property type="protein sequence ID" value="Aqu2.1.40873_001"/>
    <property type="gene ID" value="Aqu2.1.40873"/>
</dbReference>
<proteinExistence type="predicted"/>
<reference evidence="3" key="1">
    <citation type="journal article" date="2010" name="Nature">
        <title>The Amphimedon queenslandica genome and the evolution of animal complexity.</title>
        <authorList>
            <person name="Srivastava M."/>
            <person name="Simakov O."/>
            <person name="Chapman J."/>
            <person name="Fahey B."/>
            <person name="Gauthier M.E."/>
            <person name="Mitros T."/>
            <person name="Richards G.S."/>
            <person name="Conaco C."/>
            <person name="Dacre M."/>
            <person name="Hellsten U."/>
            <person name="Larroux C."/>
            <person name="Putnam N.H."/>
            <person name="Stanke M."/>
            <person name="Adamska M."/>
            <person name="Darling A."/>
            <person name="Degnan S.M."/>
            <person name="Oakley T.H."/>
            <person name="Plachetzki D.C."/>
            <person name="Zhai Y."/>
            <person name="Adamski M."/>
            <person name="Calcino A."/>
            <person name="Cummins S.F."/>
            <person name="Goodstein D.M."/>
            <person name="Harris C."/>
            <person name="Jackson D.J."/>
            <person name="Leys S.P."/>
            <person name="Shu S."/>
            <person name="Woodcroft B.J."/>
            <person name="Vervoort M."/>
            <person name="Kosik K.S."/>
            <person name="Manning G."/>
            <person name="Degnan B.M."/>
            <person name="Rokhsar D.S."/>
        </authorList>
    </citation>
    <scope>NUCLEOTIDE SEQUENCE [LARGE SCALE GENOMIC DNA]</scope>
</reference>
<feature type="region of interest" description="Disordered" evidence="1">
    <location>
        <begin position="223"/>
        <end position="247"/>
    </location>
</feature>